<geneLocation type="plasmid" evidence="1 2">
    <name>unnamed3</name>
</geneLocation>
<dbReference type="RefSeq" id="WP_203197107.1">
    <property type="nucleotide sequence ID" value="NZ_CP063365.1"/>
</dbReference>
<dbReference type="EMBL" id="CP063365">
    <property type="protein sequence ID" value="QRG10232.1"/>
    <property type="molecule type" value="Genomic_DNA"/>
</dbReference>
<evidence type="ECO:0000313" key="2">
    <source>
        <dbReference type="Proteomes" id="UP000596427"/>
    </source>
</evidence>
<sequence length="81" mass="8287">MANPRLNVTEQRELRHLSAIRAAGGTLPVVTGAAGGGIDGRSAKALAGKEMVRLSPNSGKLLCILTDQGAARLAALLHKSS</sequence>
<proteinExistence type="predicted"/>
<reference evidence="1 2" key="1">
    <citation type="submission" date="2020-10" db="EMBL/GenBank/DDBJ databases">
        <title>Degradation of 1,4-Dioxane by Xanthobacter sp. YN2, via a Novel Group-2 Soluble Di-Iron Monooxygenase.</title>
        <authorList>
            <person name="Ma F."/>
            <person name="Wang Y."/>
            <person name="Yang J."/>
            <person name="Guo H."/>
            <person name="Su D."/>
            <person name="Yu L."/>
        </authorList>
    </citation>
    <scope>NUCLEOTIDE SEQUENCE [LARGE SCALE GENOMIC DNA]</scope>
    <source>
        <strain evidence="1 2">YN2</strain>
        <plasmid evidence="1 2">unnamed3</plasmid>
    </source>
</reference>
<evidence type="ECO:0000313" key="1">
    <source>
        <dbReference type="EMBL" id="QRG10232.1"/>
    </source>
</evidence>
<dbReference type="KEGG" id="xdi:EZH22_31155"/>
<organism evidence="1 2">
    <name type="scientific">Xanthobacter dioxanivorans</name>
    <dbReference type="NCBI Taxonomy" id="2528964"/>
    <lineage>
        <taxon>Bacteria</taxon>
        <taxon>Pseudomonadati</taxon>
        <taxon>Pseudomonadota</taxon>
        <taxon>Alphaproteobacteria</taxon>
        <taxon>Hyphomicrobiales</taxon>
        <taxon>Xanthobacteraceae</taxon>
        <taxon>Xanthobacter</taxon>
    </lineage>
</organism>
<dbReference type="Proteomes" id="UP000596427">
    <property type="component" value="Plasmid unnamed3"/>
</dbReference>
<keyword evidence="2" id="KW-1185">Reference proteome</keyword>
<protein>
    <submittedName>
        <fullName evidence="1">Uncharacterized protein</fullName>
    </submittedName>
</protein>
<keyword evidence="1" id="KW-0614">Plasmid</keyword>
<name>A0A974PUY0_9HYPH</name>
<dbReference type="AlphaFoldDB" id="A0A974PUY0"/>
<accession>A0A974PUY0</accession>
<gene>
    <name evidence="1" type="ORF">EZH22_31155</name>
</gene>